<name>A0A6J0PCY7_ELAGV</name>
<proteinExistence type="predicted"/>
<sequence length="239" mass="26716">MDSKTRERASQTSRDELSPATRVMKRVYQPSKDLLVLFHPSQMRWVESWWSERIIGGEGRRICSNSSPKQGLGSPVPVSSHSPHHQLFDCIACLGLKNQLLPSKKVWNNFTSKVQSKLSKLKRSKAQLRHAKARLINTILHSPSRSSYHLGRKKRRARRLHHHRHFAPVYVDELYDQPMPVHAECVEASPEAKGEKALEKSAKSDQLGVMCGGAAAAASCEPSLSVVAGMEDVDLRVPA</sequence>
<gene>
    <name evidence="2" type="primary">LOC105032453</name>
</gene>
<dbReference type="AlphaFoldDB" id="A0A6J0PCY7"/>
<dbReference type="InParanoid" id="A0A6J0PCY7"/>
<reference evidence="2" key="1">
    <citation type="submission" date="2025-08" db="UniProtKB">
        <authorList>
            <consortium name="RefSeq"/>
        </authorList>
    </citation>
    <scope>IDENTIFICATION</scope>
</reference>
<organism evidence="1 2">
    <name type="scientific">Elaeis guineensis var. tenera</name>
    <name type="common">Oil palm</name>
    <dbReference type="NCBI Taxonomy" id="51953"/>
    <lineage>
        <taxon>Eukaryota</taxon>
        <taxon>Viridiplantae</taxon>
        <taxon>Streptophyta</taxon>
        <taxon>Embryophyta</taxon>
        <taxon>Tracheophyta</taxon>
        <taxon>Spermatophyta</taxon>
        <taxon>Magnoliopsida</taxon>
        <taxon>Liliopsida</taxon>
        <taxon>Arecaceae</taxon>
        <taxon>Arecoideae</taxon>
        <taxon>Cocoseae</taxon>
        <taxon>Elaeidinae</taxon>
        <taxon>Elaeis</taxon>
    </lineage>
</organism>
<dbReference type="RefSeq" id="XP_019701850.1">
    <property type="nucleotide sequence ID" value="XM_019846291.1"/>
</dbReference>
<evidence type="ECO:0000313" key="1">
    <source>
        <dbReference type="Proteomes" id="UP000504607"/>
    </source>
</evidence>
<dbReference type="Proteomes" id="UP000504607">
    <property type="component" value="Unplaced"/>
</dbReference>
<dbReference type="OrthoDB" id="823920at2759"/>
<accession>A0A6J0PCY7</accession>
<keyword evidence="1" id="KW-1185">Reference proteome</keyword>
<evidence type="ECO:0000313" key="2">
    <source>
        <dbReference type="RefSeq" id="XP_019701850.1"/>
    </source>
</evidence>
<protein>
    <submittedName>
        <fullName evidence="2">Uncharacterized protein LOC105032453</fullName>
    </submittedName>
</protein>